<dbReference type="EMBL" id="JFFR01000013">
    <property type="protein sequence ID" value="KDN28915.1"/>
    <property type="molecule type" value="Genomic_DNA"/>
</dbReference>
<evidence type="ECO:0000313" key="2">
    <source>
        <dbReference type="Proteomes" id="UP000027219"/>
    </source>
</evidence>
<accession>A0A066UPA7</accession>
<gene>
    <name evidence="1" type="ORF">VFDL14_22635</name>
</gene>
<sequence length="73" mass="7952">MKSATTASIEIPSPATRIPVWPVALNCASTFRSFNAFSKARAVNIFPTEQSVPTVRRRLPWRALPVPTARGAS</sequence>
<dbReference type="Proteomes" id="UP000027219">
    <property type="component" value="Unassembled WGS sequence"/>
</dbReference>
<dbReference type="AlphaFoldDB" id="A0A066UPA7"/>
<protein>
    <submittedName>
        <fullName evidence="1">Uncharacterized protein</fullName>
    </submittedName>
</protein>
<name>A0A066UPA7_9VIBR</name>
<dbReference type="STRING" id="212667.VFDL14_22635"/>
<evidence type="ECO:0000313" key="1">
    <source>
        <dbReference type="EMBL" id="KDN28915.1"/>
    </source>
</evidence>
<keyword evidence="2" id="KW-1185">Reference proteome</keyword>
<comment type="caution">
    <text evidence="1">The sequence shown here is derived from an EMBL/GenBank/DDBJ whole genome shotgun (WGS) entry which is preliminary data.</text>
</comment>
<proteinExistence type="predicted"/>
<reference evidence="1 2" key="1">
    <citation type="submission" date="2014-02" db="EMBL/GenBank/DDBJ databases">
        <title>Vibrio fortis Dalian14 Genome Sequencing.</title>
        <authorList>
            <person name="Wang Y."/>
            <person name="Song L."/>
            <person name="Liu G."/>
            <person name="Ding J."/>
        </authorList>
    </citation>
    <scope>NUCLEOTIDE SEQUENCE [LARGE SCALE GENOMIC DNA]</scope>
    <source>
        <strain evidence="1 2">Dalian14</strain>
    </source>
</reference>
<organism evidence="1 2">
    <name type="scientific">Vibrio fortis</name>
    <dbReference type="NCBI Taxonomy" id="212667"/>
    <lineage>
        <taxon>Bacteria</taxon>
        <taxon>Pseudomonadati</taxon>
        <taxon>Pseudomonadota</taxon>
        <taxon>Gammaproteobacteria</taxon>
        <taxon>Vibrionales</taxon>
        <taxon>Vibrionaceae</taxon>
        <taxon>Vibrio</taxon>
    </lineage>
</organism>